<name>Q9S9U8_ARATH</name>
<dbReference type="EMBL" id="AL161506">
    <property type="protein sequence ID" value="CAB81128.1"/>
    <property type="molecule type" value="Genomic_DNA"/>
</dbReference>
<dbReference type="AlphaFoldDB" id="Q9S9U8"/>
<comment type="similarity">
    <text evidence="1">Belongs to the peptidase C48 family.</text>
</comment>
<dbReference type="EMBL" id="AF160181">
    <property type="protein sequence ID" value="AAD48071.1"/>
    <property type="molecule type" value="Genomic_DNA"/>
</dbReference>
<evidence type="ECO:0000256" key="3">
    <source>
        <dbReference type="ARBA" id="ARBA00022801"/>
    </source>
</evidence>
<dbReference type="Gene3D" id="3.40.395.10">
    <property type="entry name" value="Adenoviral Proteinase, Chain A"/>
    <property type="match status" value="1"/>
</dbReference>
<dbReference type="Pfam" id="PF02902">
    <property type="entry name" value="Peptidase_C48"/>
    <property type="match status" value="1"/>
</dbReference>
<dbReference type="InterPro" id="IPR003653">
    <property type="entry name" value="Peptidase_C48_C"/>
</dbReference>
<dbReference type="GO" id="GO:0006508">
    <property type="term" value="P:proteolysis"/>
    <property type="evidence" value="ECO:0007669"/>
    <property type="project" value="UniProtKB-KW"/>
</dbReference>
<dbReference type="PIR" id="D85074">
    <property type="entry name" value="D85074"/>
</dbReference>
<gene>
    <name evidence="6" type="primary">T14A16.3</name>
    <name evidence="7" type="ordered locus">At4g07580</name>
</gene>
<feature type="compositionally biased region" description="Basic and acidic residues" evidence="4">
    <location>
        <begin position="47"/>
        <end position="62"/>
    </location>
</feature>
<reference key="1">
    <citation type="journal article" date="1999" name="Nature">
        <title>Sequence and analysis of chromosome 4 of the plant Arabidopsis thaliana.</title>
        <authorList>
            <consortium name="EU"/>
            <consortium name="CSHL and WU Arabidopsis Sequencing Project"/>
            <person name="Mayer K."/>
            <person name="Schuller C."/>
            <person name="Wambutt R."/>
            <person name="Murphy G."/>
            <person name="Volckaert G."/>
            <person name="Pohl T."/>
            <person name="Dusterhoft A."/>
            <person name="Stiekema W."/>
            <person name="Entian K.D."/>
            <person name="Terryn N."/>
            <person name="Harris B."/>
            <person name="Ansorge W."/>
            <person name="Brandt P."/>
            <person name="Grivell L."/>
            <person name="Rieger M."/>
            <person name="Weichselgartner M."/>
            <person name="de Simone V."/>
            <person name="Obermaier B."/>
            <person name="Mache R."/>
            <person name="Muller M."/>
            <person name="Kreis M."/>
            <person name="Delseny M."/>
            <person name="Puigdomenech P."/>
            <person name="Watson M."/>
            <person name="Schmidtheini T."/>
            <person name="Reichert B."/>
            <person name="Portatelle D."/>
            <person name="Perez-Alonso M."/>
            <person name="Boutry M."/>
            <person name="Bancroft I."/>
            <person name="Vos P."/>
            <person name="Hoheisel J."/>
            <person name="Zimmermann W."/>
            <person name="Wedler H."/>
            <person name="Ridley P."/>
            <person name="Langham S.A."/>
            <person name="McCullagh B."/>
            <person name="Bilham L."/>
            <person name="Robben J."/>
            <person name="Van der Schueren J."/>
            <person name="Grymonprez B."/>
            <person name="Chuang Y.J."/>
            <person name="Vandenbussche F."/>
            <person name="Braeken M."/>
            <person name="Weltjens I."/>
            <person name="Voet M."/>
            <person name="Bastiaens I."/>
            <person name="Aert R."/>
            <person name="Defoor E."/>
            <person name="Weitzenegger T."/>
            <person name="Bothe G."/>
            <person name="Ramsperger U."/>
            <person name="Hilbert H."/>
            <person name="Braun M."/>
            <person name="Holzer E."/>
            <person name="Brandt A."/>
            <person name="Peters S."/>
            <person name="van Staveren M."/>
            <person name="Dirske W."/>
            <person name="Mooijman P."/>
            <person name="Klein Lankhorst R."/>
            <person name="Rose M."/>
            <person name="Hauf J."/>
            <person name="Kotter P."/>
            <person name="Berneiser S."/>
            <person name="Hempel S."/>
            <person name="Feldpausch M."/>
            <person name="Lamberth S."/>
            <person name="Van den Daele H."/>
            <person name="De Keyser A."/>
            <person name="Buysshaert C."/>
            <person name="Gielen J."/>
            <person name="Villarroel R."/>
            <person name="De Clercq R."/>
            <person name="Van Montagu M."/>
            <person name="Rogers J."/>
            <person name="Cronin A."/>
            <person name="Quail M."/>
            <person name="Bray-Allen S."/>
            <person name="Clark L."/>
            <person name="Doggett J."/>
            <person name="Hall S."/>
            <person name="Kay M."/>
            <person name="Lennard N."/>
            <person name="McLay K."/>
            <person name="Mayes R."/>
            <person name="Pettett A."/>
            <person name="Rajandream M.A."/>
            <person name="Lyne M."/>
            <person name="Benes V."/>
            <person name="Rechmann S."/>
            <person name="Borkova D."/>
            <person name="Blocker H."/>
            <person name="Scharfe M."/>
            <person name="Grimm M."/>
            <person name="Lohnert T.H."/>
            <person name="Dose S."/>
            <person name="de Haan M."/>
            <person name="Maarse A."/>
            <person name="Schafer M."/>
            <person name="Muller-Auer S."/>
            <person name="Gabel C."/>
            <person name="Fuchs M."/>
            <person name="Fartmann B."/>
            <person name="Granderath K."/>
            <person name="Dauner D."/>
            <person name="Herzl A."/>
            <person name="Neumann S."/>
            <person name="Argiriou A."/>
            <person name="Vitale D."/>
            <person name="Liguori R."/>
            <person name="Piravandi E."/>
            <person name="Massenet O."/>
            <person name="Quigley F."/>
            <person name="Clabauld G."/>
            <person name="Mundlein A."/>
            <person name="Felber R."/>
            <person name="Schnabl S."/>
            <person name="Hiller R."/>
            <person name="Schmidt W."/>
            <person name="Lecharny A."/>
            <person name="Aubourg S."/>
            <person name="Chefdor F."/>
            <person name="Cooke R."/>
            <person name="Berger C."/>
            <person name="Montfort A."/>
            <person name="Casacuberta E."/>
            <person name="Gibbons T."/>
            <person name="Weber N."/>
            <person name="Vandenbol M."/>
            <person name="Bargues M."/>
            <person name="Terol J."/>
            <person name="Torres A."/>
            <person name="Perez-Perez A."/>
            <person name="Purnelle B."/>
            <person name="Bent E."/>
            <person name="Johnson S."/>
            <person name="Tacon D."/>
            <person name="Jesse T."/>
            <person name="Heijnen L."/>
            <person name="Schwarz S."/>
            <person name="Scholler P."/>
            <person name="Heber S."/>
            <person name="Francs P."/>
            <person name="Bielke C."/>
            <person name="Frishman D."/>
            <person name="Haase D."/>
            <person name="Lemcke K."/>
            <person name="Mewes H.W."/>
            <person name="Stocker S."/>
            <person name="Zaccaria P."/>
            <person name="Bevan M."/>
            <person name="Wilson R.K."/>
            <person name="de la Bastide M."/>
            <person name="Habermann K."/>
            <person name="Parnell L."/>
            <person name="Dedhia N."/>
            <person name="Gnoj L."/>
            <person name="Schutz K."/>
            <person name="Huang E."/>
            <person name="Spiegel L."/>
            <person name="Sehkon M."/>
            <person name="Murray J."/>
            <person name="Sheet P."/>
            <person name="Cordes M."/>
            <person name="Abu-Threideh J."/>
            <person name="Stoneking T."/>
            <person name="Kalicki J."/>
            <person name="Graves T."/>
            <person name="Harmon G."/>
            <person name="Edwards J."/>
            <person name="Latreille P."/>
            <person name="Courtney L."/>
            <person name="Cloud J."/>
            <person name="Abbott A."/>
            <person name="Scott K."/>
            <person name="Johnson D."/>
            <person name="Minx P."/>
            <person name="Bentley D."/>
            <person name="Fulton B."/>
            <person name="Miller N."/>
            <person name="Greco T."/>
            <person name="Kemp K."/>
            <person name="Kramer J."/>
            <person name="Fulton L."/>
            <person name="Mardis E."/>
            <person name="Dante M."/>
            <person name="Pepin K."/>
            <person name="Hillier L."/>
            <person name="Nelson J."/>
            <person name="Spieth J."/>
            <person name="Ryan E."/>
            <person name="Andrews S."/>
            <person name="Geisel C."/>
            <person name="Layman D."/>
            <person name="Du H."/>
            <person name="Ali J."/>
            <person name="Berghoff A."/>
            <person name="Jones K."/>
            <person name="Drone K."/>
            <person name="Cotton M."/>
            <person name="Joshu C."/>
            <person name="Antonoiu B."/>
            <person name="Zidanic M."/>
            <person name="Strong C."/>
            <person name="Sun H."/>
            <person name="Lamar B."/>
            <person name="Yordan C."/>
            <person name="Ma P."/>
            <person name="Zhong J."/>
            <person name="Preston R."/>
            <person name="Vil D."/>
            <person name="Shekher M."/>
            <person name="Matero A."/>
            <person name="Shah R."/>
            <person name="Swaby I.K."/>
            <person name="O'Shaughnessy A."/>
            <person name="Rodriguez M."/>
            <person name="Hoffmann J."/>
            <person name="Till S."/>
            <person name="Granat S."/>
            <person name="Shohdy N."/>
            <person name="Hasegawa A."/>
            <person name="Hameed A."/>
            <person name="Lodhi M."/>
            <person name="Johnson A."/>
            <person name="Chen E."/>
            <person name="Marra M."/>
            <person name="Martienssen R."/>
            <person name="McCombie W.R."/>
        </authorList>
    </citation>
    <scope>NUCLEOTIDE SEQUENCE [LARGE SCALE GENOMIC DNA]</scope>
    <source>
        <strain>cv. Columbia</strain>
    </source>
</reference>
<dbReference type="GO" id="GO:0008234">
    <property type="term" value="F:cysteine-type peptidase activity"/>
    <property type="evidence" value="ECO:0007669"/>
    <property type="project" value="InterPro"/>
</dbReference>
<dbReference type="PROSITE" id="PS50600">
    <property type="entry name" value="ULP_PROTEASE"/>
    <property type="match status" value="1"/>
</dbReference>
<evidence type="ECO:0000259" key="5">
    <source>
        <dbReference type="PROSITE" id="PS50600"/>
    </source>
</evidence>
<feature type="region of interest" description="Disordered" evidence="4">
    <location>
        <begin position="47"/>
        <end position="80"/>
    </location>
</feature>
<feature type="domain" description="Ubiquitin-like protease family profile" evidence="5">
    <location>
        <begin position="82"/>
        <end position="282"/>
    </location>
</feature>
<dbReference type="SUPFAM" id="SSF54001">
    <property type="entry name" value="Cysteine proteinases"/>
    <property type="match status" value="1"/>
</dbReference>
<proteinExistence type="inferred from homology"/>
<organism evidence="6">
    <name type="scientific">Arabidopsis thaliana</name>
    <name type="common">Mouse-ear cress</name>
    <dbReference type="NCBI Taxonomy" id="3702"/>
    <lineage>
        <taxon>Eukaryota</taxon>
        <taxon>Viridiplantae</taxon>
        <taxon>Streptophyta</taxon>
        <taxon>Embryophyta</taxon>
        <taxon>Tracheophyta</taxon>
        <taxon>Spermatophyta</taxon>
        <taxon>Magnoliopsida</taxon>
        <taxon>eudicotyledons</taxon>
        <taxon>Gunneridae</taxon>
        <taxon>Pentapetalae</taxon>
        <taxon>rosids</taxon>
        <taxon>malvids</taxon>
        <taxon>Brassicales</taxon>
        <taxon>Brassicaceae</taxon>
        <taxon>Camelineae</taxon>
        <taxon>Arabidopsis</taxon>
    </lineage>
</organism>
<dbReference type="InterPro" id="IPR038765">
    <property type="entry name" value="Papain-like_cys_pep_sf"/>
</dbReference>
<reference evidence="6" key="4">
    <citation type="submission" date="1999-08" db="EMBL/GenBank/DDBJ databases">
        <authorList>
            <person name="Waterston R."/>
        </authorList>
    </citation>
    <scope>NUCLEOTIDE SEQUENCE</scope>
</reference>
<evidence type="ECO:0000313" key="7">
    <source>
        <dbReference type="EMBL" id="CAB81128.1"/>
    </source>
</evidence>
<sequence>MSKIQCYHGVKKESVRRGGHVEKNKEVAVVNKYDGDTIEMLKKFIVEQQKKPSKHVEERDETGSTSRGKKKRKRTEEEGEGFALYERNRWDEAYKGVEDIIDNVDLACHQETTKGNSSQGMESDNECESSYDSPFAEHNALAIVPSGLESGHEETCRTLESRHEKTCRVKGWTPTTFLQYAHLVYIPMKWYTSHWVCLVINLRLHTVQVFDPLIEATSDEEVQCLMAPVVEMIPWLVKEVVGKQYTKNFSTNPLTWERVRGVYKNQRGGGSGPLAAKYLEMHSFGLDIDDMGHITDEVIDELRKGYALDAYAEFIENDEATKP</sequence>
<evidence type="ECO:0000313" key="6">
    <source>
        <dbReference type="EMBL" id="AAD48071.1"/>
    </source>
</evidence>
<accession>Q9S9U8</accession>
<reference evidence="7" key="5">
    <citation type="submission" date="2000-03" db="EMBL/GenBank/DDBJ databases">
        <authorList>
            <person name="EU Arabidopsis sequencing project"/>
        </authorList>
    </citation>
    <scope>NUCLEOTIDE SEQUENCE</scope>
</reference>
<evidence type="ECO:0000256" key="2">
    <source>
        <dbReference type="ARBA" id="ARBA00022670"/>
    </source>
</evidence>
<evidence type="ECO:0000256" key="4">
    <source>
        <dbReference type="SAM" id="MobiDB-lite"/>
    </source>
</evidence>
<reference evidence="6" key="3">
    <citation type="submission" date="1999-06" db="EMBL/GenBank/DDBJ databases">
        <title>The sequence of A. thaliana T14A16.</title>
        <authorList>
            <person name="Drone K."/>
            <person name="Stoneking T."/>
            <person name="Merry B."/>
        </authorList>
    </citation>
    <scope>NUCLEOTIDE SEQUENCE</scope>
</reference>
<reference evidence="6" key="2">
    <citation type="submission" date="1999-06" db="EMBL/GenBank/DDBJ databases">
        <title>The A. thaliana Genome Sequencing Project.</title>
        <authorList>
            <person name="WashU"/>
        </authorList>
    </citation>
    <scope>NUCLEOTIDE SEQUENCE</scope>
</reference>
<protein>
    <submittedName>
        <fullName evidence="7">AT4g07580 protein</fullName>
    </submittedName>
    <submittedName>
        <fullName evidence="6">T14A16.3 protein</fullName>
    </submittedName>
</protein>
<evidence type="ECO:0000256" key="1">
    <source>
        <dbReference type="ARBA" id="ARBA00005234"/>
    </source>
</evidence>
<keyword evidence="2" id="KW-0645">Protease</keyword>
<keyword evidence="3" id="KW-0378">Hydrolase</keyword>